<dbReference type="GO" id="GO:0016787">
    <property type="term" value="F:hydrolase activity"/>
    <property type="evidence" value="ECO:0007669"/>
    <property type="project" value="UniProtKB-KW"/>
</dbReference>
<accession>A0A4T0VY55</accession>
<dbReference type="Proteomes" id="UP000305883">
    <property type="component" value="Unassembled WGS sequence"/>
</dbReference>
<sequence length="303" mass="32077">MAIAAVGQITSTASLSHNLEQCVRLIAKAAAGGAKVLFLPEASDYIASSPQESLSLAQPQSKSPFVLGLQEAAKAHSVAISVGIHVPTDVPAEIADAAAAKDAKLLNRLLWINADGTINHAATYDKLHLFNLGAARESATIQAGTSLTAPFHTPVGRVGGLICFDLRFPEPALALTHPGPNSPFVDPAVGPAQILLYPSAFTIPTGQAHWETLLRARAIETQSWVFAAAQVGAHHPKRSSYGHSLVIDPWGQVRLELGGVDADGRAEEGAEGAIGFVDVDLEQWATVRERMPLTRRTDVYPEL</sequence>
<dbReference type="SUPFAM" id="SSF56317">
    <property type="entry name" value="Carbon-nitrogen hydrolase"/>
    <property type="match status" value="1"/>
</dbReference>
<protein>
    <submittedName>
        <fullName evidence="2">Putative hydrolase nit2</fullName>
    </submittedName>
</protein>
<evidence type="ECO:0000259" key="1">
    <source>
        <dbReference type="PROSITE" id="PS50263"/>
    </source>
</evidence>
<dbReference type="AlphaFoldDB" id="A0A4T0VY55"/>
<dbReference type="InterPro" id="IPR036526">
    <property type="entry name" value="C-N_Hydrolase_sf"/>
</dbReference>
<dbReference type="Pfam" id="PF00795">
    <property type="entry name" value="CN_hydrolase"/>
    <property type="match status" value="1"/>
</dbReference>
<evidence type="ECO:0000313" key="3">
    <source>
        <dbReference type="Proteomes" id="UP000305883"/>
    </source>
</evidence>
<reference evidence="2 3" key="1">
    <citation type="journal article" date="2019" name="Genome Biol. Evol.">
        <title>Genomic Plasticity Mediated by Transposable Elements in the Plant Pathogenic Fungus Colletotrichum higginsianum.</title>
        <authorList>
            <person name="Tsushima A."/>
            <person name="Gan P."/>
            <person name="Kumakura N."/>
            <person name="Narusaka M."/>
            <person name="Takano Y."/>
            <person name="Narusaka Y."/>
            <person name="Shirasu K."/>
        </authorList>
    </citation>
    <scope>NUCLEOTIDE SEQUENCE [LARGE SCALE GENOMIC DNA]</scope>
    <source>
        <strain evidence="2 3">MAFF305635-RFP</strain>
    </source>
</reference>
<feature type="domain" description="CN hydrolase" evidence="1">
    <location>
        <begin position="1"/>
        <end position="281"/>
    </location>
</feature>
<dbReference type="InterPro" id="IPR003010">
    <property type="entry name" value="C-N_Hydrolase"/>
</dbReference>
<proteinExistence type="predicted"/>
<gene>
    <name evidence="2" type="ORF">CH35J_007224</name>
</gene>
<keyword evidence="2" id="KW-0378">Hydrolase</keyword>
<dbReference type="PROSITE" id="PS50263">
    <property type="entry name" value="CN_HYDROLASE"/>
    <property type="match status" value="1"/>
</dbReference>
<name>A0A4T0VY55_9PEZI</name>
<dbReference type="PANTHER" id="PTHR23088">
    <property type="entry name" value="NITRILASE-RELATED"/>
    <property type="match status" value="1"/>
</dbReference>
<dbReference type="EMBL" id="MWPZ01000005">
    <property type="protein sequence ID" value="TIC97748.1"/>
    <property type="molecule type" value="Genomic_DNA"/>
</dbReference>
<dbReference type="OrthoDB" id="10250282at2759"/>
<comment type="caution">
    <text evidence="2">The sequence shown here is derived from an EMBL/GenBank/DDBJ whole genome shotgun (WGS) entry which is preliminary data.</text>
</comment>
<organism evidence="2 3">
    <name type="scientific">Colletotrichum higginsianum</name>
    <dbReference type="NCBI Taxonomy" id="80884"/>
    <lineage>
        <taxon>Eukaryota</taxon>
        <taxon>Fungi</taxon>
        <taxon>Dikarya</taxon>
        <taxon>Ascomycota</taxon>
        <taxon>Pezizomycotina</taxon>
        <taxon>Sordariomycetes</taxon>
        <taxon>Hypocreomycetidae</taxon>
        <taxon>Glomerellales</taxon>
        <taxon>Glomerellaceae</taxon>
        <taxon>Colletotrichum</taxon>
        <taxon>Colletotrichum destructivum species complex</taxon>
    </lineage>
</organism>
<dbReference type="Gene3D" id="3.60.110.10">
    <property type="entry name" value="Carbon-nitrogen hydrolase"/>
    <property type="match status" value="1"/>
</dbReference>
<dbReference type="PANTHER" id="PTHR23088:SF27">
    <property type="entry name" value="DEAMINATED GLUTATHIONE AMIDASE"/>
    <property type="match status" value="1"/>
</dbReference>
<evidence type="ECO:0000313" key="2">
    <source>
        <dbReference type="EMBL" id="TIC97748.1"/>
    </source>
</evidence>